<reference evidence="4 5" key="1">
    <citation type="submission" date="2018-05" db="EMBL/GenBank/DDBJ databases">
        <title>Brachybacterium sp. M1HQ-2T, whole genome shotgun sequence.</title>
        <authorList>
            <person name="Tuo L."/>
        </authorList>
    </citation>
    <scope>NUCLEOTIDE SEQUENCE [LARGE SCALE GENOMIC DNA]</scope>
    <source>
        <strain evidence="4 5">M1HQ-2</strain>
    </source>
</reference>
<feature type="compositionally biased region" description="Low complexity" evidence="1">
    <location>
        <begin position="74"/>
        <end position="85"/>
    </location>
</feature>
<keyword evidence="2" id="KW-0812">Transmembrane</keyword>
<feature type="region of interest" description="Disordered" evidence="1">
    <location>
        <begin position="64"/>
        <end position="103"/>
    </location>
</feature>
<protein>
    <recommendedName>
        <fullName evidence="3">LytR/CpsA/Psr regulator C-terminal domain-containing protein</fullName>
    </recommendedName>
</protein>
<dbReference type="Proteomes" id="UP000245590">
    <property type="component" value="Unassembled WGS sequence"/>
</dbReference>
<gene>
    <name evidence="4" type="ORF">DEO23_03130</name>
</gene>
<dbReference type="AlphaFoldDB" id="A0A2U2RP42"/>
<accession>A0A2U2RP42</accession>
<dbReference type="Gene3D" id="3.30.70.2390">
    <property type="match status" value="1"/>
</dbReference>
<organism evidence="4 5">
    <name type="scientific">Brachybacterium endophyticum</name>
    <dbReference type="NCBI Taxonomy" id="2182385"/>
    <lineage>
        <taxon>Bacteria</taxon>
        <taxon>Bacillati</taxon>
        <taxon>Actinomycetota</taxon>
        <taxon>Actinomycetes</taxon>
        <taxon>Micrococcales</taxon>
        <taxon>Dermabacteraceae</taxon>
        <taxon>Brachybacterium</taxon>
    </lineage>
</organism>
<sequence length="188" mass="20247">MADSEYPYPPDQYDEEAADVAFHGAHRAEESFWRQNLVYLIIIAVAVVILLALLFTIGGLGRSGDERADSPTTSASQDDSSKQASDGGGDEEDKPKADASTPILVLNGGNVSGMAADWKQALTDDGWSNVGIGTSDNVQQESVVFYRDKDDEASAQELADQVGAEDARQSDEYDNRITFVAVQPPEND</sequence>
<evidence type="ECO:0000256" key="1">
    <source>
        <dbReference type="SAM" id="MobiDB-lite"/>
    </source>
</evidence>
<dbReference type="EMBL" id="QFKX01000001">
    <property type="protein sequence ID" value="PWH07630.1"/>
    <property type="molecule type" value="Genomic_DNA"/>
</dbReference>
<proteinExistence type="predicted"/>
<evidence type="ECO:0000313" key="5">
    <source>
        <dbReference type="Proteomes" id="UP000245590"/>
    </source>
</evidence>
<evidence type="ECO:0000313" key="4">
    <source>
        <dbReference type="EMBL" id="PWH07630.1"/>
    </source>
</evidence>
<name>A0A2U2RP42_9MICO</name>
<keyword evidence="2" id="KW-0472">Membrane</keyword>
<feature type="domain" description="LytR/CpsA/Psr regulator C-terminal" evidence="3">
    <location>
        <begin position="101"/>
        <end position="179"/>
    </location>
</feature>
<dbReference type="RefSeq" id="WP_109274517.1">
    <property type="nucleotide sequence ID" value="NZ_QFKX01000001.1"/>
</dbReference>
<comment type="caution">
    <text evidence="4">The sequence shown here is derived from an EMBL/GenBank/DDBJ whole genome shotgun (WGS) entry which is preliminary data.</text>
</comment>
<keyword evidence="2" id="KW-1133">Transmembrane helix</keyword>
<dbReference type="InterPro" id="IPR027381">
    <property type="entry name" value="LytR/CpsA/Psr_C"/>
</dbReference>
<dbReference type="OrthoDB" id="5147502at2"/>
<evidence type="ECO:0000256" key="2">
    <source>
        <dbReference type="SAM" id="Phobius"/>
    </source>
</evidence>
<feature type="transmembrane region" description="Helical" evidence="2">
    <location>
        <begin position="37"/>
        <end position="57"/>
    </location>
</feature>
<dbReference type="Pfam" id="PF13399">
    <property type="entry name" value="LytR_C"/>
    <property type="match status" value="1"/>
</dbReference>
<keyword evidence="5" id="KW-1185">Reference proteome</keyword>
<evidence type="ECO:0000259" key="3">
    <source>
        <dbReference type="Pfam" id="PF13399"/>
    </source>
</evidence>